<dbReference type="PANTHER" id="PTHR33741:SF5">
    <property type="entry name" value="TRANSMEMBRANE PROTEIN DDB_G0269096-RELATED"/>
    <property type="match status" value="1"/>
</dbReference>
<feature type="domain" description="CBS" evidence="3">
    <location>
        <begin position="239"/>
        <end position="297"/>
    </location>
</feature>
<feature type="transmembrane region" description="Helical" evidence="2">
    <location>
        <begin position="98"/>
        <end position="118"/>
    </location>
</feature>
<feature type="transmembrane region" description="Helical" evidence="2">
    <location>
        <begin position="74"/>
        <end position="92"/>
    </location>
</feature>
<dbReference type="InterPro" id="IPR007065">
    <property type="entry name" value="HPP"/>
</dbReference>
<evidence type="ECO:0000313" key="5">
    <source>
        <dbReference type="Proteomes" id="UP001055117"/>
    </source>
</evidence>
<organism evidence="4 5">
    <name type="scientific">Methylobacterium cerastii</name>
    <dbReference type="NCBI Taxonomy" id="932741"/>
    <lineage>
        <taxon>Bacteria</taxon>
        <taxon>Pseudomonadati</taxon>
        <taxon>Pseudomonadota</taxon>
        <taxon>Alphaproteobacteria</taxon>
        <taxon>Hyphomicrobiales</taxon>
        <taxon>Methylobacteriaceae</taxon>
        <taxon>Methylobacterium</taxon>
    </lineage>
</organism>
<dbReference type="Gene3D" id="3.10.580.10">
    <property type="entry name" value="CBS-domain"/>
    <property type="match status" value="1"/>
</dbReference>
<dbReference type="SUPFAM" id="SSF54631">
    <property type="entry name" value="CBS-domain pair"/>
    <property type="match status" value="1"/>
</dbReference>
<dbReference type="EMBL" id="BPQG01000046">
    <property type="protein sequence ID" value="GJD45130.1"/>
    <property type="molecule type" value="Genomic_DNA"/>
</dbReference>
<feature type="transmembrane region" description="Helical" evidence="2">
    <location>
        <begin position="48"/>
        <end position="67"/>
    </location>
</feature>
<protein>
    <submittedName>
        <fullName evidence="4">Inosine-5'-monophosphate dehydrogenase</fullName>
    </submittedName>
</protein>
<keyword evidence="2" id="KW-0812">Transmembrane</keyword>
<evidence type="ECO:0000256" key="2">
    <source>
        <dbReference type="SAM" id="Phobius"/>
    </source>
</evidence>
<dbReference type="InterPro" id="IPR000644">
    <property type="entry name" value="CBS_dom"/>
</dbReference>
<feature type="transmembrane region" description="Helical" evidence="2">
    <location>
        <begin position="21"/>
        <end position="42"/>
    </location>
</feature>
<dbReference type="RefSeq" id="WP_147828623.1">
    <property type="nucleotide sequence ID" value="NZ_BPQG01000046.1"/>
</dbReference>
<dbReference type="CDD" id="cd04600">
    <property type="entry name" value="CBS_pair_HPP_assoc"/>
    <property type="match status" value="1"/>
</dbReference>
<proteinExistence type="predicted"/>
<dbReference type="Pfam" id="PF04982">
    <property type="entry name" value="TM_HPP"/>
    <property type="match status" value="1"/>
</dbReference>
<dbReference type="PANTHER" id="PTHR33741">
    <property type="entry name" value="TRANSMEMBRANE PROTEIN DDB_G0269096-RELATED"/>
    <property type="match status" value="1"/>
</dbReference>
<feature type="transmembrane region" description="Helical" evidence="2">
    <location>
        <begin position="139"/>
        <end position="162"/>
    </location>
</feature>
<dbReference type="InterPro" id="IPR058581">
    <property type="entry name" value="TM_HPP"/>
</dbReference>
<dbReference type="Pfam" id="PF00571">
    <property type="entry name" value="CBS"/>
    <property type="match status" value="2"/>
</dbReference>
<keyword evidence="5" id="KW-1185">Reference proteome</keyword>
<keyword evidence="2" id="KW-1133">Transmembrane helix</keyword>
<evidence type="ECO:0000259" key="3">
    <source>
        <dbReference type="PROSITE" id="PS51371"/>
    </source>
</evidence>
<sequence length="392" mass="40869">MQPLWRRFVPAATPLSLRERARSALGAMLGILVTGALAAWALGPTTALPFLIAPMGASAVLLFAVPASPLAQPWSIVGGNLVAALVGVSVAALVHDPILAAALAIAGAVGSMMALRCVHPPSGAVALTAVLGGPAIHDLGYGFVLWPVGVNSLLLLAAALLFNNLTGRPYPHPGIAPAPGRTDPVAAPLGFSGEDLDAALEDFDQILDVGRSDLEAILRQAQLRATRRRSGQTDCAAIMTRDVVAIAPHAPLMDALALLRRHHIKVLPVTDESARVVGIVTQTDLLDKAAWDRRGPRLGLLRRLRLTAARGRAPHGSVEDIMTSPVVTLRPDSPIGEVVLQMSGLGLHHLPVVGPDDRLVGIVSQGDLVAALLTDATRHQAEVPTPRMLAPA</sequence>
<name>A0ABQ4QJY6_9HYPH</name>
<comment type="caution">
    <text evidence="4">The sequence shown here is derived from an EMBL/GenBank/DDBJ whole genome shotgun (WGS) entry which is preliminary data.</text>
</comment>
<dbReference type="InterPro" id="IPR046342">
    <property type="entry name" value="CBS_dom_sf"/>
</dbReference>
<evidence type="ECO:0000256" key="1">
    <source>
        <dbReference type="PROSITE-ProRule" id="PRU00703"/>
    </source>
</evidence>
<evidence type="ECO:0000313" key="4">
    <source>
        <dbReference type="EMBL" id="GJD45130.1"/>
    </source>
</evidence>
<reference evidence="4 5" key="1">
    <citation type="journal article" date="2021" name="Front. Microbiol.">
        <title>Comprehensive Comparative Genomics and Phenotyping of Methylobacterium Species.</title>
        <authorList>
            <person name="Alessa O."/>
            <person name="Ogura Y."/>
            <person name="Fujitani Y."/>
            <person name="Takami H."/>
            <person name="Hayashi T."/>
            <person name="Sahin N."/>
            <person name="Tani A."/>
        </authorList>
    </citation>
    <scope>NUCLEOTIDE SEQUENCE [LARGE SCALE GENOMIC DNA]</scope>
    <source>
        <strain evidence="4 5">DSM 23679</strain>
    </source>
</reference>
<keyword evidence="2" id="KW-0472">Membrane</keyword>
<dbReference type="PROSITE" id="PS51371">
    <property type="entry name" value="CBS"/>
    <property type="match status" value="2"/>
</dbReference>
<dbReference type="Proteomes" id="UP001055117">
    <property type="component" value="Unassembled WGS sequence"/>
</dbReference>
<dbReference type="SMART" id="SM00116">
    <property type="entry name" value="CBS"/>
    <property type="match status" value="2"/>
</dbReference>
<accession>A0ABQ4QJY6</accession>
<feature type="domain" description="CBS" evidence="3">
    <location>
        <begin position="322"/>
        <end position="382"/>
    </location>
</feature>
<gene>
    <name evidence="4" type="primary">IMPDH</name>
    <name evidence="4" type="ORF">AFCDBAGC_2999</name>
</gene>
<keyword evidence="1" id="KW-0129">CBS domain</keyword>